<dbReference type="AlphaFoldDB" id="A0A9D2J3F7"/>
<comment type="subcellular location">
    <subcellularLocation>
        <location evidence="1 7">Cell membrane</location>
        <topology evidence="1 7">Multi-pass membrane protein</topology>
    </subcellularLocation>
</comment>
<organism evidence="9 10">
    <name type="scientific">Candidatus Ruania gallistercoris</name>
    <dbReference type="NCBI Taxonomy" id="2838746"/>
    <lineage>
        <taxon>Bacteria</taxon>
        <taxon>Bacillati</taxon>
        <taxon>Actinomycetota</taxon>
        <taxon>Actinomycetes</taxon>
        <taxon>Micrococcales</taxon>
        <taxon>Ruaniaceae</taxon>
        <taxon>Ruania</taxon>
    </lineage>
</organism>
<keyword evidence="5 7" id="KW-1133">Transmembrane helix</keyword>
<dbReference type="Gene3D" id="1.10.3720.10">
    <property type="entry name" value="MetI-like"/>
    <property type="match status" value="1"/>
</dbReference>
<dbReference type="InterPro" id="IPR000515">
    <property type="entry name" value="MetI-like"/>
</dbReference>
<feature type="transmembrane region" description="Helical" evidence="7">
    <location>
        <begin position="139"/>
        <end position="158"/>
    </location>
</feature>
<feature type="transmembrane region" description="Helical" evidence="7">
    <location>
        <begin position="240"/>
        <end position="263"/>
    </location>
</feature>
<proteinExistence type="inferred from homology"/>
<evidence type="ECO:0000256" key="3">
    <source>
        <dbReference type="ARBA" id="ARBA00022475"/>
    </source>
</evidence>
<reference evidence="9" key="1">
    <citation type="journal article" date="2021" name="PeerJ">
        <title>Extensive microbial diversity within the chicken gut microbiome revealed by metagenomics and culture.</title>
        <authorList>
            <person name="Gilroy R."/>
            <person name="Ravi A."/>
            <person name="Getino M."/>
            <person name="Pursley I."/>
            <person name="Horton D.L."/>
            <person name="Alikhan N.F."/>
            <person name="Baker D."/>
            <person name="Gharbi K."/>
            <person name="Hall N."/>
            <person name="Watson M."/>
            <person name="Adriaenssens E.M."/>
            <person name="Foster-Nyarko E."/>
            <person name="Jarju S."/>
            <person name="Secka A."/>
            <person name="Antonio M."/>
            <person name="Oren A."/>
            <person name="Chaudhuri R.R."/>
            <person name="La Ragione R."/>
            <person name="Hildebrand F."/>
            <person name="Pallen M.J."/>
        </authorList>
    </citation>
    <scope>NUCLEOTIDE SEQUENCE</scope>
    <source>
        <strain evidence="9">ChiGjej4B4-7305</strain>
    </source>
</reference>
<dbReference type="EMBL" id="DXBY01000124">
    <property type="protein sequence ID" value="HIZ35540.1"/>
    <property type="molecule type" value="Genomic_DNA"/>
</dbReference>
<name>A0A9D2J3F7_9MICO</name>
<evidence type="ECO:0000256" key="1">
    <source>
        <dbReference type="ARBA" id="ARBA00004651"/>
    </source>
</evidence>
<feature type="transmembrane region" description="Helical" evidence="7">
    <location>
        <begin position="7"/>
        <end position="27"/>
    </location>
</feature>
<feature type="transmembrane region" description="Helical" evidence="7">
    <location>
        <begin position="71"/>
        <end position="94"/>
    </location>
</feature>
<dbReference type="GO" id="GO:0005886">
    <property type="term" value="C:plasma membrane"/>
    <property type="evidence" value="ECO:0007669"/>
    <property type="project" value="UniProtKB-SubCell"/>
</dbReference>
<dbReference type="PANTHER" id="PTHR43744">
    <property type="entry name" value="ABC TRANSPORTER PERMEASE PROTEIN MG189-RELATED-RELATED"/>
    <property type="match status" value="1"/>
</dbReference>
<evidence type="ECO:0000256" key="7">
    <source>
        <dbReference type="RuleBase" id="RU363032"/>
    </source>
</evidence>
<protein>
    <submittedName>
        <fullName evidence="9">Carbohydrate ABC transporter permease</fullName>
    </submittedName>
</protein>
<evidence type="ECO:0000313" key="9">
    <source>
        <dbReference type="EMBL" id="HIZ35540.1"/>
    </source>
</evidence>
<evidence type="ECO:0000256" key="6">
    <source>
        <dbReference type="ARBA" id="ARBA00023136"/>
    </source>
</evidence>
<sequence length="271" mass="29620">MKTRLTIRYLLLVLVSVAWVVPLYLLVVNAITPMSDYGGEASWWPGSFGLLENLSVAADQADIGTGLLNSLLYAVSGGVGAVVLAALASFAVVVMPVKRPALWFWLIYTGTLLPLQIFLPPLFKAYNQTAIYDTQFGLMIIYVAICIPFAHFLIRNYLMTVPEEIAEAAQLDGAGWVRLFFQIHLPLIKASLMAAFVFQFTWIWNDLLFGITLSTSPEIRPVQAALAQLTGGIYSVGPPVALATALVVSIPTLVLFLSAQRFFASSLTMSR</sequence>
<feature type="domain" description="ABC transmembrane type-1" evidence="8">
    <location>
        <begin position="67"/>
        <end position="259"/>
    </location>
</feature>
<dbReference type="PANTHER" id="PTHR43744:SF12">
    <property type="entry name" value="ABC TRANSPORTER PERMEASE PROTEIN MG189-RELATED"/>
    <property type="match status" value="1"/>
</dbReference>
<dbReference type="Proteomes" id="UP000824037">
    <property type="component" value="Unassembled WGS sequence"/>
</dbReference>
<reference evidence="9" key="2">
    <citation type="submission" date="2021-04" db="EMBL/GenBank/DDBJ databases">
        <authorList>
            <person name="Gilroy R."/>
        </authorList>
    </citation>
    <scope>NUCLEOTIDE SEQUENCE</scope>
    <source>
        <strain evidence="9">ChiGjej4B4-7305</strain>
    </source>
</reference>
<evidence type="ECO:0000259" key="8">
    <source>
        <dbReference type="PROSITE" id="PS50928"/>
    </source>
</evidence>
<dbReference type="Pfam" id="PF00528">
    <property type="entry name" value="BPD_transp_1"/>
    <property type="match status" value="1"/>
</dbReference>
<accession>A0A9D2J3F7</accession>
<dbReference type="GO" id="GO:0055085">
    <property type="term" value="P:transmembrane transport"/>
    <property type="evidence" value="ECO:0007669"/>
    <property type="project" value="InterPro"/>
</dbReference>
<feature type="transmembrane region" description="Helical" evidence="7">
    <location>
        <begin position="101"/>
        <end position="119"/>
    </location>
</feature>
<dbReference type="SUPFAM" id="SSF161098">
    <property type="entry name" value="MetI-like"/>
    <property type="match status" value="1"/>
</dbReference>
<comment type="similarity">
    <text evidence="7">Belongs to the binding-protein-dependent transport system permease family.</text>
</comment>
<dbReference type="PROSITE" id="PS50928">
    <property type="entry name" value="ABC_TM1"/>
    <property type="match status" value="1"/>
</dbReference>
<dbReference type="InterPro" id="IPR035906">
    <property type="entry name" value="MetI-like_sf"/>
</dbReference>
<evidence type="ECO:0000256" key="5">
    <source>
        <dbReference type="ARBA" id="ARBA00022989"/>
    </source>
</evidence>
<keyword evidence="3" id="KW-1003">Cell membrane</keyword>
<keyword evidence="4 7" id="KW-0812">Transmembrane</keyword>
<dbReference type="CDD" id="cd06261">
    <property type="entry name" value="TM_PBP2"/>
    <property type="match status" value="1"/>
</dbReference>
<keyword evidence="2 7" id="KW-0813">Transport</keyword>
<gene>
    <name evidence="9" type="ORF">H9815_07160</name>
</gene>
<feature type="transmembrane region" description="Helical" evidence="7">
    <location>
        <begin position="179"/>
        <end position="204"/>
    </location>
</feature>
<evidence type="ECO:0000256" key="2">
    <source>
        <dbReference type="ARBA" id="ARBA00022448"/>
    </source>
</evidence>
<evidence type="ECO:0000313" key="10">
    <source>
        <dbReference type="Proteomes" id="UP000824037"/>
    </source>
</evidence>
<keyword evidence="6 7" id="KW-0472">Membrane</keyword>
<comment type="caution">
    <text evidence="9">The sequence shown here is derived from an EMBL/GenBank/DDBJ whole genome shotgun (WGS) entry which is preliminary data.</text>
</comment>
<evidence type="ECO:0000256" key="4">
    <source>
        <dbReference type="ARBA" id="ARBA00022692"/>
    </source>
</evidence>